<feature type="region of interest" description="Disordered" evidence="6">
    <location>
        <begin position="287"/>
        <end position="317"/>
    </location>
</feature>
<feature type="transmembrane region" description="Helical" evidence="7">
    <location>
        <begin position="206"/>
        <end position="226"/>
    </location>
</feature>
<reference evidence="9 10" key="1">
    <citation type="journal article" date="2018" name="Sci. Rep.">
        <title>Comparative genomics provides insights into the lifestyle and reveals functional heterogeneity of dark septate endophytic fungi.</title>
        <authorList>
            <person name="Knapp D.G."/>
            <person name="Nemeth J.B."/>
            <person name="Barry K."/>
            <person name="Hainaut M."/>
            <person name="Henrissat B."/>
            <person name="Johnson J."/>
            <person name="Kuo A."/>
            <person name="Lim J.H.P."/>
            <person name="Lipzen A."/>
            <person name="Nolan M."/>
            <person name="Ohm R.A."/>
            <person name="Tamas L."/>
            <person name="Grigoriev I.V."/>
            <person name="Spatafora J.W."/>
            <person name="Nagy L.G."/>
            <person name="Kovacs G.M."/>
        </authorList>
    </citation>
    <scope>NUCLEOTIDE SEQUENCE [LARGE SCALE GENOMIC DNA]</scope>
    <source>
        <strain evidence="9 10">DSE2036</strain>
    </source>
</reference>
<feature type="transmembrane region" description="Helical" evidence="7">
    <location>
        <begin position="90"/>
        <end position="112"/>
    </location>
</feature>
<feature type="transmembrane region" description="Helical" evidence="7">
    <location>
        <begin position="124"/>
        <end position="141"/>
    </location>
</feature>
<dbReference type="InterPro" id="IPR052337">
    <property type="entry name" value="SAT4-like"/>
</dbReference>
<evidence type="ECO:0000313" key="9">
    <source>
        <dbReference type="EMBL" id="PVH92935.1"/>
    </source>
</evidence>
<feature type="compositionally biased region" description="Polar residues" evidence="6">
    <location>
        <begin position="296"/>
        <end position="306"/>
    </location>
</feature>
<evidence type="ECO:0000313" key="10">
    <source>
        <dbReference type="Proteomes" id="UP000244855"/>
    </source>
</evidence>
<dbReference type="OrthoDB" id="10017208at2759"/>
<dbReference type="Proteomes" id="UP000244855">
    <property type="component" value="Unassembled WGS sequence"/>
</dbReference>
<evidence type="ECO:0000256" key="3">
    <source>
        <dbReference type="ARBA" id="ARBA00022989"/>
    </source>
</evidence>
<comment type="subcellular location">
    <subcellularLocation>
        <location evidence="1">Membrane</location>
        <topology evidence="1">Multi-pass membrane protein</topology>
    </subcellularLocation>
</comment>
<dbReference type="AlphaFoldDB" id="A0A2V1D4L7"/>
<feature type="transmembrane region" description="Helical" evidence="7">
    <location>
        <begin position="170"/>
        <end position="194"/>
    </location>
</feature>
<feature type="transmembrane region" description="Helical" evidence="7">
    <location>
        <begin position="15"/>
        <end position="37"/>
    </location>
</feature>
<dbReference type="STRING" id="97972.A0A2V1D4L7"/>
<accession>A0A2V1D4L7</accession>
<dbReference type="InterPro" id="IPR049326">
    <property type="entry name" value="Rhodopsin_dom_fungi"/>
</dbReference>
<dbReference type="PANTHER" id="PTHR33048:SF168">
    <property type="match status" value="1"/>
</dbReference>
<dbReference type="PANTHER" id="PTHR33048">
    <property type="entry name" value="PTH11-LIKE INTEGRAL MEMBRANE PROTEIN (AFU_ORTHOLOGUE AFUA_5G11245)"/>
    <property type="match status" value="1"/>
</dbReference>
<feature type="transmembrane region" description="Helical" evidence="7">
    <location>
        <begin position="241"/>
        <end position="260"/>
    </location>
</feature>
<dbReference type="GO" id="GO:0016020">
    <property type="term" value="C:membrane"/>
    <property type="evidence" value="ECO:0007669"/>
    <property type="project" value="UniProtKB-SubCell"/>
</dbReference>
<keyword evidence="3 7" id="KW-1133">Transmembrane helix</keyword>
<protein>
    <recommendedName>
        <fullName evidence="8">Rhodopsin domain-containing protein</fullName>
    </recommendedName>
</protein>
<gene>
    <name evidence="9" type="ORF">DM02DRAFT_677177</name>
</gene>
<sequence>MKDIVTSLQDHNGQAIITATTFMVLTTIAVALRFLTALTTKAKFNWSEVSLLAAYGCFIAQYVAEMYGLLEGRQMKSLMDPRLGTYLKAIYIGGEFYFPLILFTNLSILLLYRRLFPVQEFKRWTNIFIIAHVVWFIPSLVAETLMCSPPSIFWEQPLLIPEKCFMYSDYFISVMTIELALDVAILILPLFYISKLHLSWARRAELMFIFLLGGLVLISGIVRIVVSTEVGVQAIEFVQDIIWINIHSGVAIICACLPTYRPLIVKANSILSNGMSKVFSSGAKSSLGASGGESSRNTGGKSSKSVDGTIGSPRYKKYNKFGSVDEVQLVGMDVSSAKGAV</sequence>
<comment type="similarity">
    <text evidence="5">Belongs to the SAT4 family.</text>
</comment>
<keyword evidence="2 7" id="KW-0812">Transmembrane</keyword>
<dbReference type="Pfam" id="PF20684">
    <property type="entry name" value="Fung_rhodopsin"/>
    <property type="match status" value="1"/>
</dbReference>
<evidence type="ECO:0000256" key="6">
    <source>
        <dbReference type="SAM" id="MobiDB-lite"/>
    </source>
</evidence>
<evidence type="ECO:0000256" key="4">
    <source>
        <dbReference type="ARBA" id="ARBA00023136"/>
    </source>
</evidence>
<feature type="transmembrane region" description="Helical" evidence="7">
    <location>
        <begin position="49"/>
        <end position="70"/>
    </location>
</feature>
<evidence type="ECO:0000256" key="1">
    <source>
        <dbReference type="ARBA" id="ARBA00004141"/>
    </source>
</evidence>
<evidence type="ECO:0000256" key="5">
    <source>
        <dbReference type="ARBA" id="ARBA00038359"/>
    </source>
</evidence>
<dbReference type="EMBL" id="KZ805632">
    <property type="protein sequence ID" value="PVH92935.1"/>
    <property type="molecule type" value="Genomic_DNA"/>
</dbReference>
<evidence type="ECO:0000256" key="7">
    <source>
        <dbReference type="SAM" id="Phobius"/>
    </source>
</evidence>
<evidence type="ECO:0000256" key="2">
    <source>
        <dbReference type="ARBA" id="ARBA00022692"/>
    </source>
</evidence>
<evidence type="ECO:0000259" key="8">
    <source>
        <dbReference type="Pfam" id="PF20684"/>
    </source>
</evidence>
<name>A0A2V1D4L7_9PLEO</name>
<keyword evidence="4 7" id="KW-0472">Membrane</keyword>
<proteinExistence type="inferred from homology"/>
<organism evidence="9 10">
    <name type="scientific">Periconia macrospinosa</name>
    <dbReference type="NCBI Taxonomy" id="97972"/>
    <lineage>
        <taxon>Eukaryota</taxon>
        <taxon>Fungi</taxon>
        <taxon>Dikarya</taxon>
        <taxon>Ascomycota</taxon>
        <taxon>Pezizomycotina</taxon>
        <taxon>Dothideomycetes</taxon>
        <taxon>Pleosporomycetidae</taxon>
        <taxon>Pleosporales</taxon>
        <taxon>Massarineae</taxon>
        <taxon>Periconiaceae</taxon>
        <taxon>Periconia</taxon>
    </lineage>
</organism>
<keyword evidence="10" id="KW-1185">Reference proteome</keyword>
<feature type="domain" description="Rhodopsin" evidence="8">
    <location>
        <begin position="32"/>
        <end position="265"/>
    </location>
</feature>